<organism evidence="2 3">
    <name type="scientific">Anopheles albimanus</name>
    <name type="common">New world malaria mosquito</name>
    <dbReference type="NCBI Taxonomy" id="7167"/>
    <lineage>
        <taxon>Eukaryota</taxon>
        <taxon>Metazoa</taxon>
        <taxon>Ecdysozoa</taxon>
        <taxon>Arthropoda</taxon>
        <taxon>Hexapoda</taxon>
        <taxon>Insecta</taxon>
        <taxon>Pterygota</taxon>
        <taxon>Neoptera</taxon>
        <taxon>Endopterygota</taxon>
        <taxon>Diptera</taxon>
        <taxon>Nematocera</taxon>
        <taxon>Culicoidea</taxon>
        <taxon>Culicidae</taxon>
        <taxon>Anophelinae</taxon>
        <taxon>Anopheles</taxon>
    </lineage>
</organism>
<keyword evidence="3" id="KW-1185">Reference proteome</keyword>
<evidence type="ECO:0000256" key="1">
    <source>
        <dbReference type="SAM" id="MobiDB-lite"/>
    </source>
</evidence>
<dbReference type="EnsemblMetazoa" id="AALB001627-RA">
    <property type="protein sequence ID" value="AALB001627-PA"/>
    <property type="gene ID" value="AALB001627"/>
</dbReference>
<evidence type="ECO:0000313" key="3">
    <source>
        <dbReference type="Proteomes" id="UP000069272"/>
    </source>
</evidence>
<dbReference type="AlphaFoldDB" id="A0A182F585"/>
<dbReference type="VEuPathDB" id="VectorBase:AALB001627"/>
<dbReference type="Proteomes" id="UP000069272">
    <property type="component" value="Chromosome 2L"/>
</dbReference>
<feature type="region of interest" description="Disordered" evidence="1">
    <location>
        <begin position="12"/>
        <end position="54"/>
    </location>
</feature>
<sequence>MNMLNSLEAIAGKISPGSGHNSPTTLGGGGGVGGGQQHGTGSAELIDSNGNSSKLLSGYQLRTKLPYQKPGLSNNNNTGNMVNNTPAAATAEVSV</sequence>
<evidence type="ECO:0000313" key="2">
    <source>
        <dbReference type="EnsemblMetazoa" id="AALB001627-PA"/>
    </source>
</evidence>
<dbReference type="VEuPathDB" id="VectorBase:AALB20_028022"/>
<feature type="region of interest" description="Disordered" evidence="1">
    <location>
        <begin position="66"/>
        <end position="95"/>
    </location>
</feature>
<proteinExistence type="predicted"/>
<reference evidence="2 3" key="1">
    <citation type="journal article" date="2017" name="G3 (Bethesda)">
        <title>The Physical Genome Mapping of Anopheles albimanus Corrected Scaffold Misassemblies and Identified Interarm Rearrangements in Genus Anopheles.</title>
        <authorList>
            <person name="Artemov G.N."/>
            <person name="Peery A.N."/>
            <person name="Jiang X."/>
            <person name="Tu Z."/>
            <person name="Stegniy V.N."/>
            <person name="Sharakhova M.V."/>
            <person name="Sharakhov I.V."/>
        </authorList>
    </citation>
    <scope>NUCLEOTIDE SEQUENCE [LARGE SCALE GENOMIC DNA]</scope>
    <source>
        <strain evidence="2 3">ALBI9_A</strain>
    </source>
</reference>
<reference evidence="2" key="2">
    <citation type="submission" date="2022-08" db="UniProtKB">
        <authorList>
            <consortium name="EnsemblMetazoa"/>
        </authorList>
    </citation>
    <scope>IDENTIFICATION</scope>
    <source>
        <strain evidence="2">STECLA/ALBI9_A</strain>
    </source>
</reference>
<name>A0A182F585_ANOAL</name>
<protein>
    <submittedName>
        <fullName evidence="2">Uncharacterized protein</fullName>
    </submittedName>
</protein>
<feature type="compositionally biased region" description="Gly residues" evidence="1">
    <location>
        <begin position="26"/>
        <end position="38"/>
    </location>
</feature>
<accession>A0A182F585</accession>
<feature type="compositionally biased region" description="Low complexity" evidence="1">
    <location>
        <begin position="74"/>
        <end position="84"/>
    </location>
</feature>